<gene>
    <name evidence="4" type="ORF">GCM10017790_68920</name>
</gene>
<keyword evidence="2" id="KW-0456">Lyase</keyword>
<dbReference type="InterPro" id="IPR001303">
    <property type="entry name" value="Aldolase_II/adducin_N"/>
</dbReference>
<evidence type="ECO:0000313" key="4">
    <source>
        <dbReference type="EMBL" id="GHH32188.1"/>
    </source>
</evidence>
<evidence type="ECO:0000256" key="2">
    <source>
        <dbReference type="ARBA" id="ARBA00023239"/>
    </source>
</evidence>
<evidence type="ECO:0000313" key="5">
    <source>
        <dbReference type="Proteomes" id="UP000635387"/>
    </source>
</evidence>
<evidence type="ECO:0000256" key="1">
    <source>
        <dbReference type="ARBA" id="ARBA00022723"/>
    </source>
</evidence>
<dbReference type="PANTHER" id="PTHR22789:SF0">
    <property type="entry name" value="3-OXO-TETRONATE 4-PHOSPHATE DECARBOXYLASE-RELATED"/>
    <property type="match status" value="1"/>
</dbReference>
<sequence>MGHEAERNHIIRAVSDMTRWGTLDPAGGSVSVRAGTGNIVSTTASSAFVRWDITARNLMVYGPEGAIVERATDLAPPDAPLHLAIYREFPDCNAIVHSHAPYSLAFASLGLGVPSCTNKLDTMGEVPCFTSDDPSVKEDVLAGRVTIDVAECMGSRPDVIAGYVHTVNPQMLEHFGPRAAELNRHGLGFVVYRHGVFVFARHLDEAVENLTRIEVSARTALFQATLHGGISGIKPDVLHHPGAALADGVYSGNSR</sequence>
<keyword evidence="1" id="KW-0479">Metal-binding</keyword>
<dbReference type="PANTHER" id="PTHR22789">
    <property type="entry name" value="FUCULOSE PHOSPHATE ALDOLASE"/>
    <property type="match status" value="1"/>
</dbReference>
<dbReference type="Gene3D" id="3.40.225.10">
    <property type="entry name" value="Class II aldolase/adducin N-terminal domain"/>
    <property type="match status" value="1"/>
</dbReference>
<comment type="caution">
    <text evidence="4">The sequence shown here is derived from an EMBL/GenBank/DDBJ whole genome shotgun (WGS) entry which is preliminary data.</text>
</comment>
<dbReference type="EMBL" id="BNAY01000010">
    <property type="protein sequence ID" value="GHH32188.1"/>
    <property type="molecule type" value="Genomic_DNA"/>
</dbReference>
<dbReference type="InterPro" id="IPR050197">
    <property type="entry name" value="Aldolase_class_II_sugar_metab"/>
</dbReference>
<protein>
    <submittedName>
        <fullName evidence="4">L-fuculose-phosphate aldolase</fullName>
    </submittedName>
</protein>
<proteinExistence type="predicted"/>
<dbReference type="Proteomes" id="UP000635387">
    <property type="component" value="Unassembled WGS sequence"/>
</dbReference>
<feature type="domain" description="Class II aldolase/adducin N-terminal" evidence="3">
    <location>
        <begin position="8"/>
        <end position="221"/>
    </location>
</feature>
<organism evidence="4 5">
    <name type="scientific">Amycolatopsis oliviviridis</name>
    <dbReference type="NCBI Taxonomy" id="1471590"/>
    <lineage>
        <taxon>Bacteria</taxon>
        <taxon>Bacillati</taxon>
        <taxon>Actinomycetota</taxon>
        <taxon>Actinomycetes</taxon>
        <taxon>Pseudonocardiales</taxon>
        <taxon>Pseudonocardiaceae</taxon>
        <taxon>Amycolatopsis</taxon>
    </lineage>
</organism>
<evidence type="ECO:0000259" key="3">
    <source>
        <dbReference type="SMART" id="SM01007"/>
    </source>
</evidence>
<accession>A0ABQ3M5L5</accession>
<dbReference type="SUPFAM" id="SSF53639">
    <property type="entry name" value="AraD/HMP-PK domain-like"/>
    <property type="match status" value="1"/>
</dbReference>
<keyword evidence="5" id="KW-1185">Reference proteome</keyword>
<name>A0ABQ3M5L5_9PSEU</name>
<dbReference type="RefSeq" id="WP_191258593.1">
    <property type="nucleotide sequence ID" value="NZ_BNAY01000010.1"/>
</dbReference>
<dbReference type="SMART" id="SM01007">
    <property type="entry name" value="Aldolase_II"/>
    <property type="match status" value="1"/>
</dbReference>
<dbReference type="InterPro" id="IPR036409">
    <property type="entry name" value="Aldolase_II/adducin_N_sf"/>
</dbReference>
<reference evidence="5" key="1">
    <citation type="journal article" date="2019" name="Int. J. Syst. Evol. Microbiol.">
        <title>The Global Catalogue of Microorganisms (GCM) 10K type strain sequencing project: providing services to taxonomists for standard genome sequencing and annotation.</title>
        <authorList>
            <consortium name="The Broad Institute Genomics Platform"/>
            <consortium name="The Broad Institute Genome Sequencing Center for Infectious Disease"/>
            <person name="Wu L."/>
            <person name="Ma J."/>
        </authorList>
    </citation>
    <scope>NUCLEOTIDE SEQUENCE [LARGE SCALE GENOMIC DNA]</scope>
    <source>
        <strain evidence="5">CGMCC 4.7683</strain>
    </source>
</reference>
<dbReference type="Pfam" id="PF00596">
    <property type="entry name" value="Aldolase_II"/>
    <property type="match status" value="1"/>
</dbReference>